<dbReference type="EMBL" id="FLOC01000010">
    <property type="protein sequence ID" value="SBS31344.1"/>
    <property type="molecule type" value="Genomic_DNA"/>
</dbReference>
<dbReference type="Gene3D" id="3.10.20.30">
    <property type="match status" value="1"/>
</dbReference>
<sequence length="95" mass="10628">MAVKADLGVLIVANLKVVFFASLRETMKCDELELPVEGTLTVRQLKEKLAEQLQQPLLLEEKVKAAIDFDFARDEDLIEPDKVREVAFFPPVTGG</sequence>
<dbReference type="Proteomes" id="UP000092627">
    <property type="component" value="Unassembled WGS sequence"/>
</dbReference>
<evidence type="ECO:0000313" key="2">
    <source>
        <dbReference type="Proteomes" id="UP000092627"/>
    </source>
</evidence>
<proteinExistence type="predicted"/>
<dbReference type="InterPro" id="IPR016155">
    <property type="entry name" value="Mopterin_synth/thiamin_S_b"/>
</dbReference>
<reference evidence="1 2" key="1">
    <citation type="submission" date="2016-06" db="EMBL/GenBank/DDBJ databases">
        <authorList>
            <person name="Kjaerup R.B."/>
            <person name="Dalgaard T.S."/>
            <person name="Juul-Madsen H.R."/>
        </authorList>
    </citation>
    <scope>NUCLEOTIDE SEQUENCE [LARGE SCALE GENOMIC DNA]</scope>
    <source>
        <strain evidence="1 2">CECT 5080</strain>
    </source>
</reference>
<dbReference type="Pfam" id="PF02597">
    <property type="entry name" value="ThiS"/>
    <property type="match status" value="1"/>
</dbReference>
<name>A0A1A8TDR4_9GAMM</name>
<keyword evidence="2" id="KW-1185">Reference proteome</keyword>
<dbReference type="InterPro" id="IPR012675">
    <property type="entry name" value="Beta-grasp_dom_sf"/>
</dbReference>
<dbReference type="STRING" id="295068.MAQ5080_01934"/>
<dbReference type="CDD" id="cd00754">
    <property type="entry name" value="Ubl_MoaD"/>
    <property type="match status" value="1"/>
</dbReference>
<evidence type="ECO:0000313" key="1">
    <source>
        <dbReference type="EMBL" id="SBS31344.1"/>
    </source>
</evidence>
<organism evidence="1 2">
    <name type="scientific">Marinomonas aquimarina</name>
    <dbReference type="NCBI Taxonomy" id="295068"/>
    <lineage>
        <taxon>Bacteria</taxon>
        <taxon>Pseudomonadati</taxon>
        <taxon>Pseudomonadota</taxon>
        <taxon>Gammaproteobacteria</taxon>
        <taxon>Oceanospirillales</taxon>
        <taxon>Oceanospirillaceae</taxon>
        <taxon>Marinomonas</taxon>
    </lineage>
</organism>
<accession>A0A1A8TDR4</accession>
<gene>
    <name evidence="1" type="primary">moaD</name>
    <name evidence="1" type="ORF">MAQ5080_01934</name>
</gene>
<dbReference type="AlphaFoldDB" id="A0A1A8TDR4"/>
<dbReference type="SUPFAM" id="SSF54285">
    <property type="entry name" value="MoaD/ThiS"/>
    <property type="match status" value="1"/>
</dbReference>
<dbReference type="OrthoDB" id="9801945at2"/>
<dbReference type="InterPro" id="IPR003749">
    <property type="entry name" value="ThiS/MoaD-like"/>
</dbReference>
<protein>
    <submittedName>
        <fullName evidence="1">Molybdopterin synthase sulfur carrier subunit</fullName>
    </submittedName>
</protein>